<reference evidence="4" key="1">
    <citation type="submission" date="2016-10" db="EMBL/GenBank/DDBJ databases">
        <authorList>
            <person name="Varghese N."/>
            <person name="Submissions S."/>
        </authorList>
    </citation>
    <scope>NUCLEOTIDE SEQUENCE [LARGE SCALE GENOMIC DNA]</scope>
    <source>
        <strain evidence="4">ATCC 25963</strain>
    </source>
</reference>
<feature type="signal peptide" evidence="2">
    <location>
        <begin position="1"/>
        <end position="25"/>
    </location>
</feature>
<feature type="repeat" description="TPR" evidence="1">
    <location>
        <begin position="309"/>
        <end position="342"/>
    </location>
</feature>
<organism evidence="3 4">
    <name type="scientific">Nannocystis exedens</name>
    <dbReference type="NCBI Taxonomy" id="54"/>
    <lineage>
        <taxon>Bacteria</taxon>
        <taxon>Pseudomonadati</taxon>
        <taxon>Myxococcota</taxon>
        <taxon>Polyangia</taxon>
        <taxon>Nannocystales</taxon>
        <taxon>Nannocystaceae</taxon>
        <taxon>Nannocystis</taxon>
    </lineage>
</organism>
<gene>
    <name evidence="3" type="ORF">SAMN02745121_00479</name>
</gene>
<keyword evidence="1" id="KW-0802">TPR repeat</keyword>
<accession>A0A1I1T4G6</accession>
<dbReference type="AlphaFoldDB" id="A0A1I1T4G6"/>
<dbReference type="SMART" id="SM00028">
    <property type="entry name" value="TPR"/>
    <property type="match status" value="3"/>
</dbReference>
<dbReference type="Gene3D" id="1.25.40.10">
    <property type="entry name" value="Tetratricopeptide repeat domain"/>
    <property type="match status" value="2"/>
</dbReference>
<dbReference type="STRING" id="54.SAMN02745121_00479"/>
<dbReference type="SUPFAM" id="SSF48452">
    <property type="entry name" value="TPR-like"/>
    <property type="match status" value="2"/>
</dbReference>
<protein>
    <submittedName>
        <fullName evidence="3">Uncharacterized protein</fullName>
    </submittedName>
</protein>
<dbReference type="InterPro" id="IPR011990">
    <property type="entry name" value="TPR-like_helical_dom_sf"/>
</dbReference>
<dbReference type="PROSITE" id="PS50005">
    <property type="entry name" value="TPR"/>
    <property type="match status" value="1"/>
</dbReference>
<evidence type="ECO:0000256" key="1">
    <source>
        <dbReference type="PROSITE-ProRule" id="PRU00339"/>
    </source>
</evidence>
<dbReference type="Proteomes" id="UP000199400">
    <property type="component" value="Unassembled WGS sequence"/>
</dbReference>
<dbReference type="InterPro" id="IPR019734">
    <property type="entry name" value="TPR_rpt"/>
</dbReference>
<proteinExistence type="predicted"/>
<evidence type="ECO:0000313" key="3">
    <source>
        <dbReference type="EMBL" id="SFD53472.1"/>
    </source>
</evidence>
<keyword evidence="4" id="KW-1185">Reference proteome</keyword>
<name>A0A1I1T4G6_9BACT</name>
<sequence length="579" mass="62895">MAPGWYSTGAILPLARMRSPLSVCATLLAASTFVACASSLDKARVARNANDDVRAEQYLRKSMASDPEDRAAAQRELASLKFAQAQAKAKQDPAAAEKLVRESLTLAPDDEKAVDLLGRVIHAQGRLDEAIQVLGEGDGKACDMCKRYLSVLLLERAGKREAAKDFEGARADYSRATELIPDAATALAVARTSEQLGDLEGMTRAIEKAVPLIRPEDTAAQTEFLGFRERTVLAAAARGDVATCDRWLNYFPPGAGGDGWYVLQLRVAQELYRQKKVDVAITRARHMLGSTHADTLPANRKTEFQRFLADIYRLQGVGYLREGKLAEADDNFRLAMEYAPTDDKIKLLRALAIGGNHETEKAIQVVKALPKETKGHAEVMAILESMQVADRLAEGDVEGAKAALARAQAASAETPEVHVAMAEMLVITPAAGVNKGIVRQLKKSGIVKYPNDEVNRYGEALSELAWAREQARGLGEGYLFRGPGIDARMANLDRQLRAFYPFPVEFNADSTAILKIRFKSGAAGEVGVKTDSGEQTIRVPAGSEGAEVTVRDPGLTYFRINGKVSSFVTEPYTRVTIDL</sequence>
<keyword evidence="2" id="KW-0732">Signal</keyword>
<dbReference type="EMBL" id="FOMX01000002">
    <property type="protein sequence ID" value="SFD53472.1"/>
    <property type="molecule type" value="Genomic_DNA"/>
</dbReference>
<feature type="chain" id="PRO_5011441076" evidence="2">
    <location>
        <begin position="26"/>
        <end position="579"/>
    </location>
</feature>
<evidence type="ECO:0000256" key="2">
    <source>
        <dbReference type="SAM" id="SignalP"/>
    </source>
</evidence>
<evidence type="ECO:0000313" key="4">
    <source>
        <dbReference type="Proteomes" id="UP000199400"/>
    </source>
</evidence>